<keyword evidence="6 8" id="KW-0234">DNA repair</keyword>
<dbReference type="RefSeq" id="WP_376844952.1">
    <property type="nucleotide sequence ID" value="NZ_JBHSFW010000001.1"/>
</dbReference>
<accession>A0ABV9GI17</accession>
<keyword evidence="9" id="KW-0175">Coiled coil</keyword>
<feature type="coiled-coil region" evidence="9">
    <location>
        <begin position="162"/>
        <end position="189"/>
    </location>
</feature>
<evidence type="ECO:0000256" key="6">
    <source>
        <dbReference type="ARBA" id="ARBA00023204"/>
    </source>
</evidence>
<organism evidence="11 12">
    <name type="scientific">Camelliibacillus cellulosilyticus</name>
    <dbReference type="NCBI Taxonomy" id="2174486"/>
    <lineage>
        <taxon>Bacteria</taxon>
        <taxon>Bacillati</taxon>
        <taxon>Bacillota</taxon>
        <taxon>Bacilli</taxon>
        <taxon>Bacillales</taxon>
        <taxon>Sporolactobacillaceae</taxon>
        <taxon>Camelliibacillus</taxon>
    </lineage>
</organism>
<dbReference type="NCBIfam" id="TIGR00634">
    <property type="entry name" value="recN"/>
    <property type="match status" value="1"/>
</dbReference>
<evidence type="ECO:0000256" key="9">
    <source>
        <dbReference type="SAM" id="Coils"/>
    </source>
</evidence>
<dbReference type="Gene3D" id="3.40.50.300">
    <property type="entry name" value="P-loop containing nucleotide triphosphate hydrolases"/>
    <property type="match status" value="2"/>
</dbReference>
<evidence type="ECO:0000256" key="3">
    <source>
        <dbReference type="ARBA" id="ARBA00022741"/>
    </source>
</evidence>
<dbReference type="EMBL" id="JBHSFW010000001">
    <property type="protein sequence ID" value="MFC4617939.1"/>
    <property type="molecule type" value="Genomic_DNA"/>
</dbReference>
<keyword evidence="4 8" id="KW-0227">DNA damage</keyword>
<proteinExistence type="inferred from homology"/>
<comment type="function">
    <text evidence="8">May be involved in recombinational repair of damaged DNA.</text>
</comment>
<keyword evidence="12" id="KW-1185">Reference proteome</keyword>
<comment type="similarity">
    <text evidence="1 8">Belongs to the RecN family.</text>
</comment>
<dbReference type="PIRSF" id="PIRSF003128">
    <property type="entry name" value="RecN"/>
    <property type="match status" value="1"/>
</dbReference>
<evidence type="ECO:0000256" key="7">
    <source>
        <dbReference type="ARBA" id="ARBA00033408"/>
    </source>
</evidence>
<name>A0ABV9GI17_9BACL</name>
<dbReference type="Pfam" id="PF13476">
    <property type="entry name" value="AAA_23"/>
    <property type="match status" value="1"/>
</dbReference>
<dbReference type="InterPro" id="IPR038729">
    <property type="entry name" value="Rad50/SbcC_AAA"/>
</dbReference>
<evidence type="ECO:0000256" key="8">
    <source>
        <dbReference type="PIRNR" id="PIRNR003128"/>
    </source>
</evidence>
<evidence type="ECO:0000256" key="4">
    <source>
        <dbReference type="ARBA" id="ARBA00022763"/>
    </source>
</evidence>
<sequence length="564" mass="63414">MLRELRIENFAIIEKSTISFEEGLTVITGETGAGKSMIIDAITLLIGGRGSAEFVRHGTEKAEIEALFDIGANASCQAELSDLGIETDEGMLVLRRQINSNGKSVCRANGRLITLSNLRAIGQHLIDIHSQNEHQELLLPEKHIRLLDRFGGAPLQNALEDYREIYNKISKVHEQIERLSKNEQQMAQRLDLLTYQIQEIEAANLSEQEEALLLDERRKLANFEKIFAAVRTGYEALNGDGKGLDCLRQAVAAMDNVKHLDNELNQMAEAVGSSLYILEEQGHYLRDYMERFAYDPERLNTIEARLDELSRLKRKYGQTIGEVLQYLAVIRKEYMEISERDQTIDTLNKKYHDLFTELVKKADKLTGIRAKTGALLAKAINAELKDLYMDKARFDVGVETRGSEELHAFHANGRDRIEFFISTNAGEPFKPLARIASGGEMSRIMLAIKSHFKTFSGMTSIIFDEVDTGVSGRVAQAMAEKIAKLSQSSQVFCITHLPQVAAMADQHLYISKVEKANRTVTRVQALTDEEKVAEIARMISGVEMTELTKRHAEELLTLAQEVKL</sequence>
<reference evidence="12" key="1">
    <citation type="journal article" date="2019" name="Int. J. Syst. Evol. Microbiol.">
        <title>The Global Catalogue of Microorganisms (GCM) 10K type strain sequencing project: providing services to taxonomists for standard genome sequencing and annotation.</title>
        <authorList>
            <consortium name="The Broad Institute Genomics Platform"/>
            <consortium name="The Broad Institute Genome Sequencing Center for Infectious Disease"/>
            <person name="Wu L."/>
            <person name="Ma J."/>
        </authorList>
    </citation>
    <scope>NUCLEOTIDE SEQUENCE [LARGE SCALE GENOMIC DNA]</scope>
    <source>
        <strain evidence="12">CGMCC 1.16306</strain>
    </source>
</reference>
<evidence type="ECO:0000256" key="1">
    <source>
        <dbReference type="ARBA" id="ARBA00009441"/>
    </source>
</evidence>
<evidence type="ECO:0000256" key="5">
    <source>
        <dbReference type="ARBA" id="ARBA00022840"/>
    </source>
</evidence>
<dbReference type="PANTHER" id="PTHR11059">
    <property type="entry name" value="DNA REPAIR PROTEIN RECN"/>
    <property type="match status" value="1"/>
</dbReference>
<evidence type="ECO:0000313" key="12">
    <source>
        <dbReference type="Proteomes" id="UP001596022"/>
    </source>
</evidence>
<keyword evidence="3" id="KW-0547">Nucleotide-binding</keyword>
<evidence type="ECO:0000259" key="10">
    <source>
        <dbReference type="Pfam" id="PF13476"/>
    </source>
</evidence>
<protein>
    <recommendedName>
        <fullName evidence="2 8">DNA repair protein RecN</fullName>
    </recommendedName>
    <alternativeName>
        <fullName evidence="7 8">Recombination protein N</fullName>
    </alternativeName>
</protein>
<feature type="domain" description="Rad50/SbcC-type AAA" evidence="10">
    <location>
        <begin position="4"/>
        <end position="201"/>
    </location>
</feature>
<evidence type="ECO:0000256" key="2">
    <source>
        <dbReference type="ARBA" id="ARBA00021315"/>
    </source>
</evidence>
<keyword evidence="5" id="KW-0067">ATP-binding</keyword>
<dbReference type="InterPro" id="IPR027417">
    <property type="entry name" value="P-loop_NTPase"/>
</dbReference>
<dbReference type="InterPro" id="IPR004604">
    <property type="entry name" value="DNA_recomb/repair_RecN"/>
</dbReference>
<dbReference type="SUPFAM" id="SSF52540">
    <property type="entry name" value="P-loop containing nucleoside triphosphate hydrolases"/>
    <property type="match status" value="2"/>
</dbReference>
<gene>
    <name evidence="11" type="primary">recN</name>
    <name evidence="11" type="ORF">ACFO4N_04245</name>
</gene>
<dbReference type="CDD" id="cd03241">
    <property type="entry name" value="ABC_RecN"/>
    <property type="match status" value="2"/>
</dbReference>
<evidence type="ECO:0000313" key="11">
    <source>
        <dbReference type="EMBL" id="MFC4617939.1"/>
    </source>
</evidence>
<dbReference type="PANTHER" id="PTHR11059:SF0">
    <property type="entry name" value="DNA REPAIR PROTEIN RECN"/>
    <property type="match status" value="1"/>
</dbReference>
<comment type="caution">
    <text evidence="11">The sequence shown here is derived from an EMBL/GenBank/DDBJ whole genome shotgun (WGS) entry which is preliminary data.</text>
</comment>
<dbReference type="Proteomes" id="UP001596022">
    <property type="component" value="Unassembled WGS sequence"/>
</dbReference>